<dbReference type="InterPro" id="IPR040911">
    <property type="entry name" value="Exostosin_GT47"/>
</dbReference>
<comment type="similarity">
    <text evidence="2">Belongs to the glycosyltransferase 47 family.</text>
</comment>
<protein>
    <recommendedName>
        <fullName evidence="7">Exostosin GT47 domain-containing protein</fullName>
    </recommendedName>
</protein>
<name>A0AAW1GNX6_SAPOF</name>
<feature type="region of interest" description="Disordered" evidence="6">
    <location>
        <begin position="1"/>
        <end position="25"/>
    </location>
</feature>
<dbReference type="PANTHER" id="PTHR11062">
    <property type="entry name" value="EXOSTOSIN HEPARAN SULFATE GLYCOSYLTRANSFERASE -RELATED"/>
    <property type="match status" value="1"/>
</dbReference>
<keyword evidence="9" id="KW-1185">Reference proteome</keyword>
<dbReference type="GO" id="GO:0008378">
    <property type="term" value="F:galactosyltransferase activity"/>
    <property type="evidence" value="ECO:0007669"/>
    <property type="project" value="TreeGrafter"/>
</dbReference>
<evidence type="ECO:0000256" key="6">
    <source>
        <dbReference type="SAM" id="MobiDB-lite"/>
    </source>
</evidence>
<dbReference type="Proteomes" id="UP001443914">
    <property type="component" value="Unassembled WGS sequence"/>
</dbReference>
<dbReference type="GO" id="GO:0000139">
    <property type="term" value="C:Golgi membrane"/>
    <property type="evidence" value="ECO:0007669"/>
    <property type="project" value="UniProtKB-SubCell"/>
</dbReference>
<evidence type="ECO:0000256" key="5">
    <source>
        <dbReference type="ARBA" id="ARBA00023034"/>
    </source>
</evidence>
<evidence type="ECO:0000313" key="8">
    <source>
        <dbReference type="EMBL" id="KAK9665607.1"/>
    </source>
</evidence>
<evidence type="ECO:0000256" key="4">
    <source>
        <dbReference type="ARBA" id="ARBA00022968"/>
    </source>
</evidence>
<dbReference type="InterPro" id="IPR004263">
    <property type="entry name" value="Exostosin"/>
</dbReference>
<comment type="caution">
    <text evidence="8">The sequence shown here is derived from an EMBL/GenBank/DDBJ whole genome shotgun (WGS) entry which is preliminary data.</text>
</comment>
<evidence type="ECO:0000259" key="7">
    <source>
        <dbReference type="Pfam" id="PF03016"/>
    </source>
</evidence>
<keyword evidence="3" id="KW-0808">Transferase</keyword>
<reference evidence="8" key="1">
    <citation type="submission" date="2024-03" db="EMBL/GenBank/DDBJ databases">
        <title>WGS assembly of Saponaria officinalis var. Norfolk2.</title>
        <authorList>
            <person name="Jenkins J."/>
            <person name="Shu S."/>
            <person name="Grimwood J."/>
            <person name="Barry K."/>
            <person name="Goodstein D."/>
            <person name="Schmutz J."/>
            <person name="Leebens-Mack J."/>
            <person name="Osbourn A."/>
        </authorList>
    </citation>
    <scope>NUCLEOTIDE SEQUENCE [LARGE SCALE GENOMIC DNA]</scope>
    <source>
        <strain evidence="8">JIC</strain>
    </source>
</reference>
<feature type="domain" description="Exostosin GT47" evidence="7">
    <location>
        <begin position="122"/>
        <end position="458"/>
    </location>
</feature>
<comment type="subcellular location">
    <subcellularLocation>
        <location evidence="1">Golgi apparatus membrane</location>
        <topology evidence="1">Single-pass type II membrane protein</topology>
    </subcellularLocation>
</comment>
<dbReference type="PANTHER" id="PTHR11062:SF214">
    <property type="entry name" value="XYLOGLUCAN GALACTOSYLTRANSFERASE XLT2"/>
    <property type="match status" value="1"/>
</dbReference>
<accession>A0AAW1GNX6</accession>
<keyword evidence="4" id="KW-0812">Transmembrane</keyword>
<evidence type="ECO:0000256" key="3">
    <source>
        <dbReference type="ARBA" id="ARBA00022676"/>
    </source>
</evidence>
<dbReference type="EMBL" id="JBDFQZ010000014">
    <property type="protein sequence ID" value="KAK9665607.1"/>
    <property type="molecule type" value="Genomic_DNA"/>
</dbReference>
<keyword evidence="4" id="KW-0735">Signal-anchor</keyword>
<dbReference type="GO" id="GO:0009969">
    <property type="term" value="P:xyloglucan biosynthetic process"/>
    <property type="evidence" value="ECO:0007669"/>
    <property type="project" value="TreeGrafter"/>
</dbReference>
<evidence type="ECO:0000256" key="1">
    <source>
        <dbReference type="ARBA" id="ARBA00004323"/>
    </source>
</evidence>
<organism evidence="8 9">
    <name type="scientific">Saponaria officinalis</name>
    <name type="common">Common soapwort</name>
    <name type="synonym">Lychnis saponaria</name>
    <dbReference type="NCBI Taxonomy" id="3572"/>
    <lineage>
        <taxon>Eukaryota</taxon>
        <taxon>Viridiplantae</taxon>
        <taxon>Streptophyta</taxon>
        <taxon>Embryophyta</taxon>
        <taxon>Tracheophyta</taxon>
        <taxon>Spermatophyta</taxon>
        <taxon>Magnoliopsida</taxon>
        <taxon>eudicotyledons</taxon>
        <taxon>Gunneridae</taxon>
        <taxon>Pentapetalae</taxon>
        <taxon>Caryophyllales</taxon>
        <taxon>Caryophyllaceae</taxon>
        <taxon>Caryophylleae</taxon>
        <taxon>Saponaria</taxon>
    </lineage>
</organism>
<gene>
    <name evidence="8" type="ORF">RND81_14G123100</name>
</gene>
<dbReference type="Pfam" id="PF03016">
    <property type="entry name" value="Exostosin_GT47"/>
    <property type="match status" value="1"/>
</dbReference>
<evidence type="ECO:0000256" key="2">
    <source>
        <dbReference type="ARBA" id="ARBA00010271"/>
    </source>
</evidence>
<keyword evidence="5" id="KW-0333">Golgi apparatus</keyword>
<dbReference type="AlphaFoldDB" id="A0AAW1GNX6"/>
<sequence length="519" mass="59153">MIPFSGNSSPEKPPKKPKSPPPTPTSKIKIIGVSIDFIKPYTYVSLNPRSCLIIFIIVLQISLLSLSYFRHRPPPPLSPSQFTVSDDTAISSLSSSSSSSSLSSKEYDLPSSHTKNVCELGKFYVYDLPAEFNVEIHKNCDKLSPFGSRCSTFSNNGFGLVAAEINRAIPAALANTWYWTDQFSSEIIFHNRLLRHECRTLEAESATAYYIPFYAGLEVGKFLWGDTSVKVRDAHCEMMLHYIEQLPYFNRSKGWDHFIVMGRITWDFRRSKDEDWGSKCIHMSSMRNITRLLIERNPWDYNDVGVPYPTGFHPNTDSDVALWQDFVRTRQRGSLFCFVGGTRGFIPNDFRGLLLDQCKGSAGSCRIVDCSGTRCSNDTSGTSEILETFLDSEFCLQPRGDSFTRRSIFECMIAGSIPVFFWRRSAYLQYEWFLPGEPESYSVFIHRDEVKNGTSIKSVLEKYSKDEVKKMREKVVEFIPKFIYAKPNEGLGTIKDAVDIAVDGVFRRIKEQNDKGFYR</sequence>
<proteinExistence type="inferred from homology"/>
<evidence type="ECO:0000313" key="9">
    <source>
        <dbReference type="Proteomes" id="UP001443914"/>
    </source>
</evidence>
<keyword evidence="3" id="KW-0328">Glycosyltransferase</keyword>